<evidence type="ECO:0000256" key="3">
    <source>
        <dbReference type="ARBA" id="ARBA00007063"/>
    </source>
</evidence>
<evidence type="ECO:0000256" key="6">
    <source>
        <dbReference type="ARBA" id="ARBA00022692"/>
    </source>
</evidence>
<keyword evidence="5" id="KW-0808">Transferase</keyword>
<dbReference type="PANTHER" id="PTHR22760:SF1">
    <property type="entry name" value="DOL-P-MAN:MAN(7)GLCNAC(2)-PP-DOL ALPHA-1,6-MANNOSYLTRANSFERASE"/>
    <property type="match status" value="1"/>
</dbReference>
<accession>A0A7J7GJT4</accession>
<feature type="transmembrane region" description="Helical" evidence="12">
    <location>
        <begin position="112"/>
        <end position="133"/>
    </location>
</feature>
<comment type="caution">
    <text evidence="12">Lacks conserved residue(s) required for the propagation of feature annotation.</text>
</comment>
<evidence type="ECO:0000256" key="10">
    <source>
        <dbReference type="ARBA" id="ARBA00044721"/>
    </source>
</evidence>
<evidence type="ECO:0000256" key="5">
    <source>
        <dbReference type="ARBA" id="ARBA00022679"/>
    </source>
</evidence>
<keyword evidence="4 12" id="KW-0328">Glycosyltransferase</keyword>
<name>A0A7J7GJT4_CAMSI</name>
<dbReference type="GO" id="GO:0006487">
    <property type="term" value="P:protein N-linked glycosylation"/>
    <property type="evidence" value="ECO:0007669"/>
    <property type="project" value="TreeGrafter"/>
</dbReference>
<feature type="transmembrane region" description="Helical" evidence="12">
    <location>
        <begin position="145"/>
        <end position="162"/>
    </location>
</feature>
<dbReference type="InterPro" id="IPR005599">
    <property type="entry name" value="GPI_mannosylTrfase"/>
</dbReference>
<evidence type="ECO:0000256" key="7">
    <source>
        <dbReference type="ARBA" id="ARBA00022824"/>
    </source>
</evidence>
<feature type="transmembrane region" description="Helical" evidence="12">
    <location>
        <begin position="29"/>
        <end position="49"/>
    </location>
</feature>
<reference evidence="14" key="1">
    <citation type="journal article" date="2020" name="Nat. Commun.">
        <title>Genome assembly of wild tea tree DASZ reveals pedigree and selection history of tea varieties.</title>
        <authorList>
            <person name="Zhang W."/>
            <person name="Zhang Y."/>
            <person name="Qiu H."/>
            <person name="Guo Y."/>
            <person name="Wan H."/>
            <person name="Zhang X."/>
            <person name="Scossa F."/>
            <person name="Alseekh S."/>
            <person name="Zhang Q."/>
            <person name="Wang P."/>
            <person name="Xu L."/>
            <person name="Schmidt M.H."/>
            <person name="Jia X."/>
            <person name="Li D."/>
            <person name="Zhu A."/>
            <person name="Guo F."/>
            <person name="Chen W."/>
            <person name="Ni D."/>
            <person name="Usadel B."/>
            <person name="Fernie A.R."/>
            <person name="Wen W."/>
        </authorList>
    </citation>
    <scope>NUCLEOTIDE SEQUENCE [LARGE SCALE GENOMIC DNA]</scope>
    <source>
        <strain evidence="14">cv. G240</strain>
    </source>
</reference>
<comment type="catalytic activity">
    <reaction evidence="11">
        <text>an alpha-D-Man-(1-&gt;2)-alpha-D-Man-(1-&gt;2)-alpha-D-Man-(1-&gt;3)-[alpha-D-Man-(1-&gt;2)-alpha-D-Man-(1-&gt;3)-alpha-D-Man-(1-&gt;6)]-beta-D-Man-(1-&gt;4)-beta-D-GlcNAc-(1-&gt;4)-alpha-D-GlcNAc-diphospho-di-trans,poly-cis-dolichol + a di-trans,poly-cis-dolichyl beta-D-mannosyl phosphate = an alpha-D-Man-(1-&gt;2)-alpha-D-Man-(1-&gt;2)-alpha-D-Man-(1-&gt;3)-[alpha-D-Man-(1-&gt;2)-alpha-D-Man-(1-&gt;3)-[alpha-D-Man-(1-&gt;6)]-alpha-D-Man-(1-&gt;6)]-beta-D-Man-(1-&gt;4)-beta-D-GlcNAc-(1-&gt;4)-alpha-D-GlcNAc-diphospho-di-trans,poly-cis-dolichol + a di-trans,poly-cis-dolichyl phosphate + H(+)</text>
        <dbReference type="Rhea" id="RHEA:29535"/>
        <dbReference type="Rhea" id="RHEA-COMP:19498"/>
        <dbReference type="Rhea" id="RHEA-COMP:19501"/>
        <dbReference type="Rhea" id="RHEA-COMP:19518"/>
        <dbReference type="Rhea" id="RHEA-COMP:19519"/>
        <dbReference type="ChEBI" id="CHEBI:15378"/>
        <dbReference type="ChEBI" id="CHEBI:57683"/>
        <dbReference type="ChEBI" id="CHEBI:58211"/>
        <dbReference type="ChEBI" id="CHEBI:132517"/>
        <dbReference type="ChEBI" id="CHEBI:132519"/>
        <dbReference type="EC" id="2.4.1.260"/>
    </reaction>
    <physiologicalReaction direction="left-to-right" evidence="11">
        <dbReference type="Rhea" id="RHEA:29536"/>
    </physiologicalReaction>
</comment>
<dbReference type="GO" id="GO:0005789">
    <property type="term" value="C:endoplasmic reticulum membrane"/>
    <property type="evidence" value="ECO:0007669"/>
    <property type="project" value="UniProtKB-SubCell"/>
</dbReference>
<keyword evidence="6 12" id="KW-0812">Transmembrane</keyword>
<keyword evidence="9 12" id="KW-0472">Membrane</keyword>
<proteinExistence type="inferred from homology"/>
<dbReference type="GO" id="GO:0052917">
    <property type="term" value="F:dol-P-Man:Man(7)GlcNAc(2)-PP-Dol alpha-1,6-mannosyltransferase activity"/>
    <property type="evidence" value="ECO:0007669"/>
    <property type="project" value="UniProtKB-EC"/>
</dbReference>
<dbReference type="Pfam" id="PF03901">
    <property type="entry name" value="Glyco_transf_22"/>
    <property type="match status" value="1"/>
</dbReference>
<dbReference type="AlphaFoldDB" id="A0A7J7GJT4"/>
<evidence type="ECO:0000256" key="2">
    <source>
        <dbReference type="ARBA" id="ARBA00004922"/>
    </source>
</evidence>
<dbReference type="Proteomes" id="UP000593564">
    <property type="component" value="Unassembled WGS sequence"/>
</dbReference>
<dbReference type="EC" id="2.4.1.-" evidence="12"/>
<comment type="caution">
    <text evidence="13">The sequence shown here is derived from an EMBL/GenBank/DDBJ whole genome shotgun (WGS) entry which is preliminary data.</text>
</comment>
<evidence type="ECO:0000256" key="8">
    <source>
        <dbReference type="ARBA" id="ARBA00022989"/>
    </source>
</evidence>
<evidence type="ECO:0000256" key="11">
    <source>
        <dbReference type="ARBA" id="ARBA00048899"/>
    </source>
</evidence>
<dbReference type="EMBL" id="JACBKZ010000011">
    <property type="protein sequence ID" value="KAF5939714.1"/>
    <property type="molecule type" value="Genomic_DNA"/>
</dbReference>
<comment type="similarity">
    <text evidence="3 12">Belongs to the glycosyltransferase 22 family.</text>
</comment>
<comment type="pathway">
    <text evidence="2">Protein modification; protein glycosylation.</text>
</comment>
<comment type="subcellular location">
    <subcellularLocation>
        <location evidence="1 12">Endoplasmic reticulum membrane</location>
        <topology evidence="1 12">Multi-pass membrane protein</topology>
    </subcellularLocation>
</comment>
<protein>
    <recommendedName>
        <fullName evidence="12">Mannosyltransferase</fullName>
        <ecNumber evidence="12">2.4.1.-</ecNumber>
    </recommendedName>
</protein>
<evidence type="ECO:0000313" key="14">
    <source>
        <dbReference type="Proteomes" id="UP000593564"/>
    </source>
</evidence>
<evidence type="ECO:0000256" key="4">
    <source>
        <dbReference type="ARBA" id="ARBA00022676"/>
    </source>
</evidence>
<dbReference type="UniPathway" id="UPA00378"/>
<gene>
    <name evidence="13" type="ORF">HYC85_023973</name>
</gene>
<keyword evidence="7 12" id="KW-0256">Endoplasmic reticulum</keyword>
<evidence type="ECO:0000313" key="13">
    <source>
        <dbReference type="EMBL" id="KAF5939714.1"/>
    </source>
</evidence>
<dbReference type="PANTHER" id="PTHR22760">
    <property type="entry name" value="GLYCOSYLTRANSFERASE"/>
    <property type="match status" value="1"/>
</dbReference>
<keyword evidence="14" id="KW-1185">Reference proteome</keyword>
<evidence type="ECO:0000256" key="9">
    <source>
        <dbReference type="ARBA" id="ARBA00023136"/>
    </source>
</evidence>
<evidence type="ECO:0000256" key="12">
    <source>
        <dbReference type="RuleBase" id="RU363075"/>
    </source>
</evidence>
<organism evidence="13 14">
    <name type="scientific">Camellia sinensis</name>
    <name type="common">Tea plant</name>
    <name type="synonym">Thea sinensis</name>
    <dbReference type="NCBI Taxonomy" id="4442"/>
    <lineage>
        <taxon>Eukaryota</taxon>
        <taxon>Viridiplantae</taxon>
        <taxon>Streptophyta</taxon>
        <taxon>Embryophyta</taxon>
        <taxon>Tracheophyta</taxon>
        <taxon>Spermatophyta</taxon>
        <taxon>Magnoliopsida</taxon>
        <taxon>eudicotyledons</taxon>
        <taxon>Gunneridae</taxon>
        <taxon>Pentapetalae</taxon>
        <taxon>asterids</taxon>
        <taxon>Ericales</taxon>
        <taxon>Theaceae</taxon>
        <taxon>Camellia</taxon>
    </lineage>
</organism>
<comment type="function">
    <text evidence="10">Mannosyltransferase that operates in the biosynthetic pathway of dolichol-linked oligosaccharides, the glycan precursors employed in protein asparagine (N)-glycosylation. The assembly of dolichol-linked oligosaccharides begins on the cytosolic side of the endoplasmic reticulum membrane and finishes in its lumen. The sequential addition of sugars to dolichol pyrophosphate produces dolichol-linked oligosaccharides containing fourteen sugars, including two GlcNAcs, nine mannoses and three glucoses. Once assembled, the oligosaccharide is transferred from the lipid to nascent proteins by oligosaccharyltransferases. In the lumen of the endoplasmic reticulum, adds the eighth mannose residue in an alpha-1,6 linkage onto Man(7)GlcNAc(2)-PP-dolichol to produce Man(8)GlcNAc(2)-PP-dolichol.</text>
</comment>
<evidence type="ECO:0000256" key="1">
    <source>
        <dbReference type="ARBA" id="ARBA00004477"/>
    </source>
</evidence>
<sequence length="212" mass="23955">MIFRKENSHGDSLSSSLPMARESSKFLELYGYDLLLGSIAAFYVFMVPYTKVEESFNVQATHDVLYHRHHLENYDHLDFPGVVPRTFIGAALVSILASPIVSAMSLLHCPKIFSLFAVRLVLGSIILLTLRFFRIQIRNKFGRQVEAFFVILTAIQFHVLFYCTRPLPNILALGLVNLAYGNWLKGNFYAALNCLEIPTALQKELKLAPTVS</sequence>
<keyword evidence="8 12" id="KW-1133">Transmembrane helix</keyword>
<feature type="transmembrane region" description="Helical" evidence="12">
    <location>
        <begin position="87"/>
        <end position="106"/>
    </location>
</feature>
<reference evidence="13 14" key="2">
    <citation type="submission" date="2020-07" db="EMBL/GenBank/DDBJ databases">
        <title>Genome assembly of wild tea tree DASZ reveals pedigree and selection history of tea varieties.</title>
        <authorList>
            <person name="Zhang W."/>
        </authorList>
    </citation>
    <scope>NUCLEOTIDE SEQUENCE [LARGE SCALE GENOMIC DNA]</scope>
    <source>
        <strain evidence="14">cv. G240</strain>
        <tissue evidence="13">Leaf</tissue>
    </source>
</reference>